<gene>
    <name evidence="1" type="ORF">PAN31117_05064</name>
</gene>
<proteinExistence type="predicted"/>
<dbReference type="Proteomes" id="UP000383122">
    <property type="component" value="Unassembled WGS sequence"/>
</dbReference>
<name>A0A5E5AQF0_9BURK</name>
<keyword evidence="2" id="KW-1185">Reference proteome</keyword>
<protein>
    <submittedName>
        <fullName evidence="1">Uncharacterized protein</fullName>
    </submittedName>
</protein>
<evidence type="ECO:0000313" key="1">
    <source>
        <dbReference type="EMBL" id="VVE75032.1"/>
    </source>
</evidence>
<organism evidence="1 2">
    <name type="scientific">Pandoraea anapnoica</name>
    <dbReference type="NCBI Taxonomy" id="2508301"/>
    <lineage>
        <taxon>Bacteria</taxon>
        <taxon>Pseudomonadati</taxon>
        <taxon>Pseudomonadota</taxon>
        <taxon>Betaproteobacteria</taxon>
        <taxon>Burkholderiales</taxon>
        <taxon>Burkholderiaceae</taxon>
        <taxon>Pandoraea</taxon>
    </lineage>
</organism>
<reference evidence="1 2" key="1">
    <citation type="submission" date="2019-08" db="EMBL/GenBank/DDBJ databases">
        <authorList>
            <person name="Peeters C."/>
        </authorList>
    </citation>
    <scope>NUCLEOTIDE SEQUENCE [LARGE SCALE GENOMIC DNA]</scope>
    <source>
        <strain evidence="1 2">LMG 31117</strain>
    </source>
</reference>
<sequence length="81" mass="8928">MDDGLLVERKVSRAYEYQLAVTRARLQPVAVPGHADIAEPTRSETTVDLAIAGPIHSPAWNPMTGYGEELSLHQQLCEEAR</sequence>
<evidence type="ECO:0000313" key="2">
    <source>
        <dbReference type="Proteomes" id="UP000383122"/>
    </source>
</evidence>
<dbReference type="EMBL" id="CABPSP010000020">
    <property type="protein sequence ID" value="VVE75032.1"/>
    <property type="molecule type" value="Genomic_DNA"/>
</dbReference>
<accession>A0A5E5AQF0</accession>
<dbReference type="AlphaFoldDB" id="A0A5E5AQF0"/>